<evidence type="ECO:0000313" key="1">
    <source>
        <dbReference type="EMBL" id="MFD2790529.1"/>
    </source>
</evidence>
<organism evidence="1 2">
    <name type="scientific">Arenibacter antarcticus</name>
    <dbReference type="NCBI Taxonomy" id="2040469"/>
    <lineage>
        <taxon>Bacteria</taxon>
        <taxon>Pseudomonadati</taxon>
        <taxon>Bacteroidota</taxon>
        <taxon>Flavobacteriia</taxon>
        <taxon>Flavobacteriales</taxon>
        <taxon>Flavobacteriaceae</taxon>
        <taxon>Arenibacter</taxon>
    </lineage>
</organism>
<dbReference type="EMBL" id="JBHUOK010000030">
    <property type="protein sequence ID" value="MFD2790529.1"/>
    <property type="molecule type" value="Genomic_DNA"/>
</dbReference>
<dbReference type="Pfam" id="PF20130">
    <property type="entry name" value="DUF6520"/>
    <property type="match status" value="1"/>
</dbReference>
<keyword evidence="2" id="KW-1185">Reference proteome</keyword>
<dbReference type="RefSeq" id="WP_251806765.1">
    <property type="nucleotide sequence ID" value="NZ_CP166679.1"/>
</dbReference>
<name>A0ABW5VHY0_9FLAO</name>
<dbReference type="InterPro" id="IPR045391">
    <property type="entry name" value="DUF6520"/>
</dbReference>
<sequence length="95" mass="10503">MKKLKLILPIMAFIFAIALSFAFNNVINNADYWYEVAPGNRVPIDVDCPGTLNDCKVQFINENGDPISPEYTVFPTESGGTPLKTNSLDPILIVQ</sequence>
<comment type="caution">
    <text evidence="1">The sequence shown here is derived from an EMBL/GenBank/DDBJ whole genome shotgun (WGS) entry which is preliminary data.</text>
</comment>
<dbReference type="Proteomes" id="UP001597532">
    <property type="component" value="Unassembled WGS sequence"/>
</dbReference>
<reference evidence="2" key="1">
    <citation type="journal article" date="2019" name="Int. J. Syst. Evol. Microbiol.">
        <title>The Global Catalogue of Microorganisms (GCM) 10K type strain sequencing project: providing services to taxonomists for standard genome sequencing and annotation.</title>
        <authorList>
            <consortium name="The Broad Institute Genomics Platform"/>
            <consortium name="The Broad Institute Genome Sequencing Center for Infectious Disease"/>
            <person name="Wu L."/>
            <person name="Ma J."/>
        </authorList>
    </citation>
    <scope>NUCLEOTIDE SEQUENCE [LARGE SCALE GENOMIC DNA]</scope>
    <source>
        <strain evidence="2">KCTC 52924</strain>
    </source>
</reference>
<evidence type="ECO:0000313" key="2">
    <source>
        <dbReference type="Proteomes" id="UP001597532"/>
    </source>
</evidence>
<protein>
    <submittedName>
        <fullName evidence="1">DUF6520 family protein</fullName>
    </submittedName>
</protein>
<accession>A0ABW5VHY0</accession>
<gene>
    <name evidence="1" type="ORF">ACFS1K_12215</name>
</gene>
<proteinExistence type="predicted"/>